<sequence>MPKARPDGQLCWPSLTVPPRAAAPLRLPPPNHRGAAPLRRPLPDHRRVAPLRRPPPDHLGVAPSAGLHQTTAALLRSLSSPLSPRWKAGGELLQADPLLRFLPVPRLHPQPSIPLKQQASQQPQQRGTEGGRPAAARRFRPPLRTRRRQKQPPKGHQHCQLESLGAALTSSREQTRRVSSFPPALTVTQTSATQAALVMTIEGNAYGEGSDGEEVFIDDEDIINEIPLDEEDLPDQDDDDEQEQDMMDEIDDDSAYAFHGHTDEVFAAACSPADAMLVVSGGKDDRGFLWRIGSAEDVQELPGHKDTVCTVAFSSDGKLVACGSMDGQINVWNTATRTLQGTLEGSESGFEWLKWHPQDHLIIAGSEDCNVWMWNADHNAFPNIFAGHSSTVTCGDFTPDGKLICSGSDDATLRIWDSKSAQCRHVVRGHSYHTQGLTCLAITWDSQSIVSGSQDNSVHIVSINSGQVVGSLVGHTNSVECIGISPRYNWVATGSIDQTLIIWDLAHQAIRSTCEHDEGVTCLAWLGSSRYVASGCIDGTVCIWDSLSGELAHTFSGHRDTVQSLAVSADGNSIVSVSSDKSARVFDISMFK</sequence>
<proteinExistence type="predicted"/>
<reference evidence="1" key="2">
    <citation type="submission" date="2025-09" db="UniProtKB">
        <authorList>
            <consortium name="EnsemblPlants"/>
        </authorList>
    </citation>
    <scope>IDENTIFICATION</scope>
</reference>
<reference evidence="1" key="1">
    <citation type="submission" date="2021-05" db="EMBL/GenBank/DDBJ databases">
        <authorList>
            <person name="Scholz U."/>
            <person name="Mascher M."/>
            <person name="Fiebig A."/>
        </authorList>
    </citation>
    <scope>NUCLEOTIDE SEQUENCE [LARGE SCALE GENOMIC DNA]</scope>
</reference>
<accession>A0ACD5VGL8</accession>
<evidence type="ECO:0000313" key="2">
    <source>
        <dbReference type="Proteomes" id="UP001732700"/>
    </source>
</evidence>
<name>A0ACD5VGL8_AVESA</name>
<organism evidence="1 2">
    <name type="scientific">Avena sativa</name>
    <name type="common">Oat</name>
    <dbReference type="NCBI Taxonomy" id="4498"/>
    <lineage>
        <taxon>Eukaryota</taxon>
        <taxon>Viridiplantae</taxon>
        <taxon>Streptophyta</taxon>
        <taxon>Embryophyta</taxon>
        <taxon>Tracheophyta</taxon>
        <taxon>Spermatophyta</taxon>
        <taxon>Magnoliopsida</taxon>
        <taxon>Liliopsida</taxon>
        <taxon>Poales</taxon>
        <taxon>Poaceae</taxon>
        <taxon>BOP clade</taxon>
        <taxon>Pooideae</taxon>
        <taxon>Poodae</taxon>
        <taxon>Poeae</taxon>
        <taxon>Poeae Chloroplast Group 1 (Aveneae type)</taxon>
        <taxon>Aveninae</taxon>
        <taxon>Avena</taxon>
    </lineage>
</organism>
<dbReference type="EnsemblPlants" id="AVESA.00010b.r2.3AG0418690.1">
    <property type="protein sequence ID" value="AVESA.00010b.r2.3AG0418690.1.CDS"/>
    <property type="gene ID" value="AVESA.00010b.r2.3AG0418690"/>
</dbReference>
<dbReference type="Proteomes" id="UP001732700">
    <property type="component" value="Chromosome 3A"/>
</dbReference>
<evidence type="ECO:0000313" key="1">
    <source>
        <dbReference type="EnsemblPlants" id="AVESA.00010b.r2.3AG0418690.1.CDS"/>
    </source>
</evidence>
<protein>
    <submittedName>
        <fullName evidence="1">Uncharacterized protein</fullName>
    </submittedName>
</protein>
<keyword evidence="2" id="KW-1185">Reference proteome</keyword>